<feature type="region of interest" description="Disordered" evidence="1">
    <location>
        <begin position="1"/>
        <end position="22"/>
    </location>
</feature>
<organism evidence="2 3">
    <name type="scientific">Pisolithus tinctorius Marx 270</name>
    <dbReference type="NCBI Taxonomy" id="870435"/>
    <lineage>
        <taxon>Eukaryota</taxon>
        <taxon>Fungi</taxon>
        <taxon>Dikarya</taxon>
        <taxon>Basidiomycota</taxon>
        <taxon>Agaricomycotina</taxon>
        <taxon>Agaricomycetes</taxon>
        <taxon>Agaricomycetidae</taxon>
        <taxon>Boletales</taxon>
        <taxon>Sclerodermatineae</taxon>
        <taxon>Pisolithaceae</taxon>
        <taxon>Pisolithus</taxon>
    </lineage>
</organism>
<gene>
    <name evidence="2" type="ORF">M404DRAFT_32840</name>
</gene>
<feature type="region of interest" description="Disordered" evidence="1">
    <location>
        <begin position="64"/>
        <end position="96"/>
    </location>
</feature>
<name>A0A0C3IIS3_PISTI</name>
<dbReference type="EMBL" id="KN832038">
    <property type="protein sequence ID" value="KIN96877.1"/>
    <property type="molecule type" value="Genomic_DNA"/>
</dbReference>
<dbReference type="STRING" id="870435.A0A0C3IIS3"/>
<reference evidence="3" key="2">
    <citation type="submission" date="2015-01" db="EMBL/GenBank/DDBJ databases">
        <title>Evolutionary Origins and Diversification of the Mycorrhizal Mutualists.</title>
        <authorList>
            <consortium name="DOE Joint Genome Institute"/>
            <consortium name="Mycorrhizal Genomics Consortium"/>
            <person name="Kohler A."/>
            <person name="Kuo A."/>
            <person name="Nagy L.G."/>
            <person name="Floudas D."/>
            <person name="Copeland A."/>
            <person name="Barry K.W."/>
            <person name="Cichocki N."/>
            <person name="Veneault-Fourrey C."/>
            <person name="LaButti K."/>
            <person name="Lindquist E.A."/>
            <person name="Lipzen A."/>
            <person name="Lundell T."/>
            <person name="Morin E."/>
            <person name="Murat C."/>
            <person name="Riley R."/>
            <person name="Ohm R."/>
            <person name="Sun H."/>
            <person name="Tunlid A."/>
            <person name="Henrissat B."/>
            <person name="Grigoriev I.V."/>
            <person name="Hibbett D.S."/>
            <person name="Martin F."/>
        </authorList>
    </citation>
    <scope>NUCLEOTIDE SEQUENCE [LARGE SCALE GENOMIC DNA]</scope>
    <source>
        <strain evidence="3">Marx 270</strain>
    </source>
</reference>
<accession>A0A0C3IIS3</accession>
<dbReference type="AlphaFoldDB" id="A0A0C3IIS3"/>
<sequence>MAAVAENDPLEQILPAREPDSAVTSRNGLILGHKAPEMTLGCGDTSMAPVDTRETMSEDNHLLVGSRPSPPPEAVSRCSTPFPPQDAIKQPEQPSPLGVVEYIGGYPGYPDLTWQSFTASQQLLPQKYNCSKDLLHNLQDRMNALPESYRNRKFSRALFEEIILEAMDDEPEAPPRYLTTG</sequence>
<dbReference type="OrthoDB" id="308383at2759"/>
<evidence type="ECO:0000256" key="1">
    <source>
        <dbReference type="SAM" id="MobiDB-lite"/>
    </source>
</evidence>
<dbReference type="InParanoid" id="A0A0C3IIS3"/>
<evidence type="ECO:0000313" key="2">
    <source>
        <dbReference type="EMBL" id="KIN96877.1"/>
    </source>
</evidence>
<proteinExistence type="predicted"/>
<dbReference type="HOGENOM" id="CLU_1489586_0_0_1"/>
<protein>
    <submittedName>
        <fullName evidence="2">Uncharacterized protein</fullName>
    </submittedName>
</protein>
<reference evidence="2 3" key="1">
    <citation type="submission" date="2014-04" db="EMBL/GenBank/DDBJ databases">
        <authorList>
            <consortium name="DOE Joint Genome Institute"/>
            <person name="Kuo A."/>
            <person name="Kohler A."/>
            <person name="Costa M.D."/>
            <person name="Nagy L.G."/>
            <person name="Floudas D."/>
            <person name="Copeland A."/>
            <person name="Barry K.W."/>
            <person name="Cichocki N."/>
            <person name="Veneault-Fourrey C."/>
            <person name="LaButti K."/>
            <person name="Lindquist E.A."/>
            <person name="Lipzen A."/>
            <person name="Lundell T."/>
            <person name="Morin E."/>
            <person name="Murat C."/>
            <person name="Sun H."/>
            <person name="Tunlid A."/>
            <person name="Henrissat B."/>
            <person name="Grigoriev I.V."/>
            <person name="Hibbett D.S."/>
            <person name="Martin F."/>
            <person name="Nordberg H.P."/>
            <person name="Cantor M.N."/>
            <person name="Hua S.X."/>
        </authorList>
    </citation>
    <scope>NUCLEOTIDE SEQUENCE [LARGE SCALE GENOMIC DNA]</scope>
    <source>
        <strain evidence="2 3">Marx 270</strain>
    </source>
</reference>
<evidence type="ECO:0000313" key="3">
    <source>
        <dbReference type="Proteomes" id="UP000054217"/>
    </source>
</evidence>
<keyword evidence="3" id="KW-1185">Reference proteome</keyword>
<dbReference type="Proteomes" id="UP000054217">
    <property type="component" value="Unassembled WGS sequence"/>
</dbReference>